<evidence type="ECO:0000313" key="2">
    <source>
        <dbReference type="EMBL" id="SNC68419.1"/>
    </source>
</evidence>
<protein>
    <submittedName>
        <fullName evidence="2">Uncharacterized protein</fullName>
    </submittedName>
</protein>
<accession>A0A212TQZ4</accession>
<evidence type="ECO:0000313" key="3">
    <source>
        <dbReference type="Proteomes" id="UP000198131"/>
    </source>
</evidence>
<keyword evidence="1" id="KW-0732">Signal</keyword>
<dbReference type="EMBL" id="FYEW01000001">
    <property type="protein sequence ID" value="SNC68419.1"/>
    <property type="molecule type" value="Genomic_DNA"/>
</dbReference>
<proteinExistence type="predicted"/>
<name>A0A212TQZ4_9BACT</name>
<keyword evidence="3" id="KW-1185">Reference proteome</keyword>
<dbReference type="AlphaFoldDB" id="A0A212TQZ4"/>
<gene>
    <name evidence="2" type="ORF">SAMN06265337_2305</name>
</gene>
<dbReference type="OrthoDB" id="887014at2"/>
<organism evidence="2 3">
    <name type="scientific">Hymenobacter gelipurpurascens</name>
    <dbReference type="NCBI Taxonomy" id="89968"/>
    <lineage>
        <taxon>Bacteria</taxon>
        <taxon>Pseudomonadati</taxon>
        <taxon>Bacteroidota</taxon>
        <taxon>Cytophagia</taxon>
        <taxon>Cytophagales</taxon>
        <taxon>Hymenobacteraceae</taxon>
        <taxon>Hymenobacter</taxon>
    </lineage>
</organism>
<feature type="signal peptide" evidence="1">
    <location>
        <begin position="1"/>
        <end position="21"/>
    </location>
</feature>
<feature type="chain" id="PRO_5012419948" evidence="1">
    <location>
        <begin position="22"/>
        <end position="158"/>
    </location>
</feature>
<evidence type="ECO:0000256" key="1">
    <source>
        <dbReference type="SAM" id="SignalP"/>
    </source>
</evidence>
<dbReference type="Proteomes" id="UP000198131">
    <property type="component" value="Unassembled WGS sequence"/>
</dbReference>
<sequence length="158" mass="17368">MKALIGWLTGLLLLSTTEAQSQTLPPAASTPRVFTRADTLQALHSLFLANRRRGRVMTGLAPVLAGVAAYSGSQIEFYIDIFGTGQPDTTSDWPAVGAVLGGFSSVALAILGPSTWGRNSKEREREAVRLYEQHQPLPKRVQRQLHRRLTMMLERAIL</sequence>
<dbReference type="RefSeq" id="WP_088843518.1">
    <property type="nucleotide sequence ID" value="NZ_FYEW01000001.1"/>
</dbReference>
<reference evidence="3" key="1">
    <citation type="submission" date="2017-06" db="EMBL/GenBank/DDBJ databases">
        <authorList>
            <person name="Varghese N."/>
            <person name="Submissions S."/>
        </authorList>
    </citation>
    <scope>NUCLEOTIDE SEQUENCE [LARGE SCALE GENOMIC DNA]</scope>
    <source>
        <strain evidence="3">DSM 11116</strain>
    </source>
</reference>